<dbReference type="AlphaFoldDB" id="A0A8I1AEW1"/>
<dbReference type="Proteomes" id="UP000633619">
    <property type="component" value="Unassembled WGS sequence"/>
</dbReference>
<keyword evidence="2" id="KW-1185">Reference proteome</keyword>
<organism evidence="1 2">
    <name type="scientific">Thermoactinomyces intermedius</name>
    <dbReference type="NCBI Taxonomy" id="2024"/>
    <lineage>
        <taxon>Bacteria</taxon>
        <taxon>Bacillati</taxon>
        <taxon>Bacillota</taxon>
        <taxon>Bacilli</taxon>
        <taxon>Bacillales</taxon>
        <taxon>Thermoactinomycetaceae</taxon>
        <taxon>Thermoactinomyces</taxon>
    </lineage>
</organism>
<name>A0A8I1AEW1_THEIN</name>
<dbReference type="Pfam" id="PF13030">
    <property type="entry name" value="DUF3891"/>
    <property type="match status" value="1"/>
</dbReference>
<comment type="caution">
    <text evidence="1">The sequence shown here is derived from an EMBL/GenBank/DDBJ whole genome shotgun (WGS) entry which is preliminary data.</text>
</comment>
<evidence type="ECO:0000313" key="2">
    <source>
        <dbReference type="Proteomes" id="UP000633619"/>
    </source>
</evidence>
<dbReference type="InterPro" id="IPR024992">
    <property type="entry name" value="DUF3891"/>
</dbReference>
<dbReference type="RefSeq" id="WP_181732232.1">
    <property type="nucleotide sequence ID" value="NZ_JACEIR010000006.1"/>
</dbReference>
<reference evidence="1 2" key="1">
    <citation type="submission" date="2020-12" db="EMBL/GenBank/DDBJ databases">
        <title>WGS of Thermoactinomyces spp.</title>
        <authorList>
            <person name="Cheng K."/>
        </authorList>
    </citation>
    <scope>NUCLEOTIDE SEQUENCE [LARGE SCALE GENOMIC DNA]</scope>
    <source>
        <strain evidence="2">CICC 10671\DSM 43846</strain>
    </source>
</reference>
<proteinExistence type="predicted"/>
<sequence>MIVRKRGKYFILIKQHDHALIAGEMAAHIDEPIQPLAKTLFAISHHDIGWEELDRSVLWDEKTNHPVSFYEYPLLPKLEAYTRGISKVVANDHYAGFLCSKHYASFFTNETDPACRRFREQELARQNQLREYFTETEEENIARNFRLLQFCDQLSLFVCLNEPGENTFPLYKDGIFYQGKRYEWIWEGKDRLRLSPNLFKQSYSIEIPYQMVDSYRRLVGSQTYTLHVTV</sequence>
<accession>A0A8I1AEW1</accession>
<dbReference type="EMBL" id="JAECVW010000006">
    <property type="protein sequence ID" value="MBH8595810.1"/>
    <property type="molecule type" value="Genomic_DNA"/>
</dbReference>
<gene>
    <name evidence="1" type="ORF">I8U20_10750</name>
</gene>
<evidence type="ECO:0000313" key="1">
    <source>
        <dbReference type="EMBL" id="MBH8595810.1"/>
    </source>
</evidence>
<protein>
    <submittedName>
        <fullName evidence="1">DUF3891 family protein</fullName>
    </submittedName>
</protein>